<sequence>MSGNEGHGTKKTLASVSERSTVLWWQVMFWVPDNAVATRFFNSRGTTGSTINATEGDYNNSSTPLVTNIPHDIELVAKMGDPEGEVMELPSENTMIREFKCIGWRATGDCSPNGQRMPENDLNCSTLIPKTVSGYCEIEDTNSHERFRVMKRTCSTIKGGVVLRCSDAPGFANFRARAQVAVSLTRETGFSLPNIEVNAQTPTRGIVMVVYPALVASAYATIRLLRDVLGCKLPVEIWFSPDEMKKNPGSFTPLRTLGNKTGNITFREINTNGEPIRFESKIFAIYNSGFEQVLFLDADNAPVRDPSFLFETPEFVKMGAIFWPDYWHPKNTMFYINPDSLLWQLLDMPFIDMFEQESGQL</sequence>
<evidence type="ECO:0000313" key="12">
    <source>
        <dbReference type="Proteomes" id="UP000198211"/>
    </source>
</evidence>
<keyword evidence="4" id="KW-0808">Transferase</keyword>
<keyword evidence="12" id="KW-1185">Reference proteome</keyword>
<dbReference type="InterPro" id="IPR029044">
    <property type="entry name" value="Nucleotide-diphossugar_trans"/>
</dbReference>
<accession>A0A225UEQ5</accession>
<evidence type="ECO:0000256" key="8">
    <source>
        <dbReference type="ARBA" id="ARBA00023034"/>
    </source>
</evidence>
<dbReference type="OrthoDB" id="430354at2759"/>
<name>A0A225UEQ5_9STRA</name>
<protein>
    <recommendedName>
        <fullName evidence="13">Nucleotide-diphospho-sugar transferase</fullName>
    </recommendedName>
</protein>
<keyword evidence="6" id="KW-0735">Signal-anchor</keyword>
<dbReference type="PANTHER" id="PTHR31646">
    <property type="entry name" value="ALPHA-1,2-MANNOSYLTRANSFERASE MNN2"/>
    <property type="match status" value="1"/>
</dbReference>
<keyword evidence="9" id="KW-0472">Membrane</keyword>
<organism evidence="11 12">
    <name type="scientific">Phytophthora megakarya</name>
    <dbReference type="NCBI Taxonomy" id="4795"/>
    <lineage>
        <taxon>Eukaryota</taxon>
        <taxon>Sar</taxon>
        <taxon>Stramenopiles</taxon>
        <taxon>Oomycota</taxon>
        <taxon>Peronosporomycetes</taxon>
        <taxon>Peronosporales</taxon>
        <taxon>Peronosporaceae</taxon>
        <taxon>Phytophthora</taxon>
    </lineage>
</organism>
<proteinExistence type="inferred from homology"/>
<comment type="similarity">
    <text evidence="3">Belongs to the MNN1/MNT family.</text>
</comment>
<keyword evidence="8" id="KW-0333">Golgi apparatus</keyword>
<dbReference type="EMBL" id="NBNE01019913">
    <property type="protein sequence ID" value="OWY91574.1"/>
    <property type="molecule type" value="Genomic_DNA"/>
</dbReference>
<dbReference type="Gene3D" id="3.90.550.10">
    <property type="entry name" value="Spore Coat Polysaccharide Biosynthesis Protein SpsA, Chain A"/>
    <property type="match status" value="1"/>
</dbReference>
<evidence type="ECO:0000256" key="2">
    <source>
        <dbReference type="ARBA" id="ARBA00004606"/>
    </source>
</evidence>
<dbReference type="AlphaFoldDB" id="A0A225UEQ5"/>
<evidence type="ECO:0000256" key="6">
    <source>
        <dbReference type="ARBA" id="ARBA00022968"/>
    </source>
</evidence>
<evidence type="ECO:0000256" key="10">
    <source>
        <dbReference type="ARBA" id="ARBA00037847"/>
    </source>
</evidence>
<dbReference type="PANTHER" id="PTHR31646:SF1">
    <property type="entry name" value="ALPHA-1,2-MANNOSYLTRANSFERASE MNN2"/>
    <property type="match status" value="1"/>
</dbReference>
<dbReference type="GO" id="GO:0000139">
    <property type="term" value="C:Golgi membrane"/>
    <property type="evidence" value="ECO:0007669"/>
    <property type="project" value="UniProtKB-SubCell"/>
</dbReference>
<reference evidence="12" key="1">
    <citation type="submission" date="2017-03" db="EMBL/GenBank/DDBJ databases">
        <title>Phytopthora megakarya and P. palmivora, two closely related causual agents of cacao black pod achieved similar genome size and gene model numbers by different mechanisms.</title>
        <authorList>
            <person name="Ali S."/>
            <person name="Shao J."/>
            <person name="Larry D.J."/>
            <person name="Kronmiller B."/>
            <person name="Shen D."/>
            <person name="Strem M.D."/>
            <person name="Melnick R.L."/>
            <person name="Guiltinan M.J."/>
            <person name="Tyler B.M."/>
            <person name="Meinhardt L.W."/>
            <person name="Bailey B.A."/>
        </authorList>
    </citation>
    <scope>NUCLEOTIDE SEQUENCE [LARGE SCALE GENOMIC DNA]</scope>
    <source>
        <strain evidence="12">zdho120</strain>
    </source>
</reference>
<dbReference type="InterPro" id="IPR022751">
    <property type="entry name" value="Alpha_mannosyltransferase"/>
</dbReference>
<comment type="subcellular location">
    <subcellularLocation>
        <location evidence="10">Endomembrane system</location>
        <topology evidence="10">Single-pass membrane protein</topology>
    </subcellularLocation>
    <subcellularLocation>
        <location evidence="1">Golgi apparatus membrane</location>
    </subcellularLocation>
    <subcellularLocation>
        <location evidence="2">Membrane</location>
        <topology evidence="2">Single-pass type II membrane protein</topology>
    </subcellularLocation>
</comment>
<dbReference type="GO" id="GO:0046354">
    <property type="term" value="P:mannan biosynthetic process"/>
    <property type="evidence" value="ECO:0007669"/>
    <property type="project" value="TreeGrafter"/>
</dbReference>
<keyword evidence="5" id="KW-0812">Transmembrane</keyword>
<dbReference type="Pfam" id="PF11051">
    <property type="entry name" value="Mannosyl_trans3"/>
    <property type="match status" value="1"/>
</dbReference>
<comment type="caution">
    <text evidence="11">The sequence shown here is derived from an EMBL/GenBank/DDBJ whole genome shotgun (WGS) entry which is preliminary data.</text>
</comment>
<gene>
    <name evidence="11" type="ORF">PHMEG_00039786</name>
</gene>
<evidence type="ECO:0000313" key="11">
    <source>
        <dbReference type="EMBL" id="OWY91574.1"/>
    </source>
</evidence>
<dbReference type="Proteomes" id="UP000198211">
    <property type="component" value="Unassembled WGS sequence"/>
</dbReference>
<evidence type="ECO:0000256" key="3">
    <source>
        <dbReference type="ARBA" id="ARBA00009105"/>
    </source>
</evidence>
<evidence type="ECO:0000256" key="1">
    <source>
        <dbReference type="ARBA" id="ARBA00004394"/>
    </source>
</evidence>
<evidence type="ECO:0000256" key="4">
    <source>
        <dbReference type="ARBA" id="ARBA00022679"/>
    </source>
</evidence>
<evidence type="ECO:0000256" key="9">
    <source>
        <dbReference type="ARBA" id="ARBA00023136"/>
    </source>
</evidence>
<evidence type="ECO:0008006" key="13">
    <source>
        <dbReference type="Google" id="ProtNLM"/>
    </source>
</evidence>
<dbReference type="STRING" id="4795.A0A225UEQ5"/>
<dbReference type="GO" id="GO:0000026">
    <property type="term" value="F:alpha-1,2-mannosyltransferase activity"/>
    <property type="evidence" value="ECO:0007669"/>
    <property type="project" value="TreeGrafter"/>
</dbReference>
<keyword evidence="7" id="KW-1133">Transmembrane helix</keyword>
<dbReference type="SUPFAM" id="SSF53448">
    <property type="entry name" value="Nucleotide-diphospho-sugar transferases"/>
    <property type="match status" value="1"/>
</dbReference>
<feature type="non-terminal residue" evidence="11">
    <location>
        <position position="361"/>
    </location>
</feature>
<evidence type="ECO:0000256" key="7">
    <source>
        <dbReference type="ARBA" id="ARBA00022989"/>
    </source>
</evidence>
<evidence type="ECO:0000256" key="5">
    <source>
        <dbReference type="ARBA" id="ARBA00022692"/>
    </source>
</evidence>